<evidence type="ECO:0000313" key="2">
    <source>
        <dbReference type="EMBL" id="CAH2042455.1"/>
    </source>
</evidence>
<evidence type="ECO:0008006" key="4">
    <source>
        <dbReference type="Google" id="ProtNLM"/>
    </source>
</evidence>
<dbReference type="Proteomes" id="UP000837857">
    <property type="component" value="Chromosome 14"/>
</dbReference>
<dbReference type="InterPro" id="IPR010800">
    <property type="entry name" value="GRP"/>
</dbReference>
<dbReference type="EMBL" id="OW152826">
    <property type="protein sequence ID" value="CAH2042455.1"/>
    <property type="molecule type" value="Genomic_DNA"/>
</dbReference>
<reference evidence="2" key="1">
    <citation type="submission" date="2022-03" db="EMBL/GenBank/DDBJ databases">
        <authorList>
            <person name="Martin H S."/>
        </authorList>
    </citation>
    <scope>NUCLEOTIDE SEQUENCE</scope>
</reference>
<dbReference type="Pfam" id="PF07172">
    <property type="entry name" value="GRP"/>
    <property type="match status" value="1"/>
</dbReference>
<gene>
    <name evidence="2" type="ORF">IPOD504_LOCUS3837</name>
</gene>
<feature type="signal peptide" evidence="1">
    <location>
        <begin position="1"/>
        <end position="21"/>
    </location>
</feature>
<keyword evidence="3" id="KW-1185">Reference proteome</keyword>
<keyword evidence="1" id="KW-0732">Signal</keyword>
<organism evidence="2 3">
    <name type="scientific">Iphiclides podalirius</name>
    <name type="common">scarce swallowtail</name>
    <dbReference type="NCBI Taxonomy" id="110791"/>
    <lineage>
        <taxon>Eukaryota</taxon>
        <taxon>Metazoa</taxon>
        <taxon>Ecdysozoa</taxon>
        <taxon>Arthropoda</taxon>
        <taxon>Hexapoda</taxon>
        <taxon>Insecta</taxon>
        <taxon>Pterygota</taxon>
        <taxon>Neoptera</taxon>
        <taxon>Endopterygota</taxon>
        <taxon>Lepidoptera</taxon>
        <taxon>Glossata</taxon>
        <taxon>Ditrysia</taxon>
        <taxon>Papilionoidea</taxon>
        <taxon>Papilionidae</taxon>
        <taxon>Papilioninae</taxon>
        <taxon>Iphiclides</taxon>
    </lineage>
</organism>
<name>A0ABN8I0L1_9NEOP</name>
<sequence>MRTILFVVFVICSLALEITSAMPESEEIKLEPSHADVLEPQESKWGWGGRRFGGYGYGRGGGWGYKSGWGHGGGWGKYGYGGGYGGGWRG</sequence>
<proteinExistence type="predicted"/>
<feature type="chain" id="PRO_5046256341" description="Glycine-rich protein" evidence="1">
    <location>
        <begin position="22"/>
        <end position="90"/>
    </location>
</feature>
<evidence type="ECO:0000256" key="1">
    <source>
        <dbReference type="SAM" id="SignalP"/>
    </source>
</evidence>
<accession>A0ABN8I0L1</accession>
<feature type="non-terminal residue" evidence="2">
    <location>
        <position position="1"/>
    </location>
</feature>
<evidence type="ECO:0000313" key="3">
    <source>
        <dbReference type="Proteomes" id="UP000837857"/>
    </source>
</evidence>
<protein>
    <recommendedName>
        <fullName evidence="4">Glycine-rich protein</fullName>
    </recommendedName>
</protein>